<dbReference type="Pfam" id="PF13205">
    <property type="entry name" value="Big_5"/>
    <property type="match status" value="1"/>
</dbReference>
<evidence type="ECO:0000256" key="2">
    <source>
        <dbReference type="SAM" id="SignalP"/>
    </source>
</evidence>
<feature type="chain" id="PRO_5040876174" evidence="2">
    <location>
        <begin position="28"/>
        <end position="861"/>
    </location>
</feature>
<dbReference type="InterPro" id="IPR011042">
    <property type="entry name" value="6-blade_b-propeller_TolB-like"/>
</dbReference>
<dbReference type="PANTHER" id="PTHR19328">
    <property type="entry name" value="HEDGEHOG-INTERACTING PROTEIN"/>
    <property type="match status" value="1"/>
</dbReference>
<proteinExistence type="predicted"/>
<dbReference type="SUPFAM" id="SSF50952">
    <property type="entry name" value="Soluble quinoprotein glucose dehydrogenase"/>
    <property type="match status" value="1"/>
</dbReference>
<dbReference type="Proteomes" id="UP001155483">
    <property type="component" value="Unassembled WGS sequence"/>
</dbReference>
<comment type="caution">
    <text evidence="5">The sequence shown here is derived from an EMBL/GenBank/DDBJ whole genome shotgun (WGS) entry which is preliminary data.</text>
</comment>
<dbReference type="InterPro" id="IPR014755">
    <property type="entry name" value="Cu-Rt/internalin_Ig-like"/>
</dbReference>
<reference evidence="5" key="2">
    <citation type="submission" date="2023-04" db="EMBL/GenBank/DDBJ databases">
        <title>Paracnuella aquatica gen. nov., sp. nov., a member of the family Chitinophagaceae isolated from a hot spring.</title>
        <authorList>
            <person name="Wang C."/>
        </authorList>
    </citation>
    <scope>NUCLEOTIDE SEQUENCE</scope>
    <source>
        <strain evidence="5">LB-8</strain>
    </source>
</reference>
<evidence type="ECO:0000259" key="3">
    <source>
        <dbReference type="Pfam" id="PF07995"/>
    </source>
</evidence>
<dbReference type="Gene3D" id="2.60.40.1220">
    <property type="match status" value="1"/>
</dbReference>
<dbReference type="Gene3D" id="2.60.120.430">
    <property type="entry name" value="Galactose-binding lectin"/>
    <property type="match status" value="1"/>
</dbReference>
<dbReference type="Pfam" id="PF07995">
    <property type="entry name" value="GSDH"/>
    <property type="match status" value="1"/>
</dbReference>
<dbReference type="Gene3D" id="2.120.10.30">
    <property type="entry name" value="TolB, C-terminal domain"/>
    <property type="match status" value="1"/>
</dbReference>
<evidence type="ECO:0000259" key="4">
    <source>
        <dbReference type="Pfam" id="PF13205"/>
    </source>
</evidence>
<name>A0A9X2XRY1_9BACT</name>
<evidence type="ECO:0000313" key="6">
    <source>
        <dbReference type="Proteomes" id="UP001155483"/>
    </source>
</evidence>
<protein>
    <submittedName>
        <fullName evidence="5">Ig-like domain-containing protein</fullName>
    </submittedName>
</protein>
<evidence type="ECO:0000256" key="1">
    <source>
        <dbReference type="ARBA" id="ARBA00022729"/>
    </source>
</evidence>
<sequence>MRNDLLRLTACVVMVTLLLMLSASSYAAIAEENETNYLVNLKINFQDAATIPPAGWLRDYGQAYGLRTSAYQGVGNYYGWINRDNNTPLDLTKNGRKRSSPSDLLQATLMHMQADDIIGFSGTPIEGRWEAKVVNGIYEVTVSVGDGAYTGGKHTINVEGVPAILSFEGTTNTRFSLATVSVKVTDGLLTVDAIGGVNTKINYIIIQQTSALRPSVARVNPVHGAEDISDYTSISTDILNLPNSGINNVTITTANVYLVEKATGNPVPANVNGTGGGDAITLVPSAALKLSTAYVFNVTSGVKDLSGAAFLPFSSTFTTTATPTPQLSIKFDKVQLTNTTGRHTSLTIGPDGKLYALRDDGVIKRFPINANGTLGTPQLIYSLQDAYGTRKSRLAIGLAFDPASTATNLIAWVTHGSYVFLNAPDWDDKLTRLSGSNLQNVQDVLINLPRSTKDHLTNSIAFGPDGALYFTQGSNSAMGKADQTWGNREEHLLSAAVLRLDKTKLGTLPLNVKTAEGGGTYNPYAANAPLTIYASGVRNAYDLVWHSNGELYVPTNGSAAGGNTPASVNGTLRPDGTTYNGPSIPALTNVPQTMKDFLFKVKKGGYYGHPNLRRGEYVINGGNPTSNIEPAQIDEYPVGTNPDINWRGFAFDFKANKSPNGVIEYKSNVFNGALKGKLLVVRYSQNDDIIVLTPGGTNNNIVNFYEGALIQGFTGFVDPLDLVEDVRNGNIYVSEYGGNGKITLLKPNTTASAAGLITMNTNNDPENSVTDIEQHSAYLEQNAPNPFSDHTLIRYFVPANTNSVKIVITNMIGMVNMVFDLDGKNSSQIALDAGTLPSGTYIYSLWVEGKQVDSKRLVIIR</sequence>
<dbReference type="InterPro" id="IPR008979">
    <property type="entry name" value="Galactose-bd-like_sf"/>
</dbReference>
<accession>A0A9X2XRY1</accession>
<dbReference type="PANTHER" id="PTHR19328:SF75">
    <property type="entry name" value="ALDOSE SUGAR DEHYDROGENASE YLII"/>
    <property type="match status" value="1"/>
</dbReference>
<reference evidence="5" key="1">
    <citation type="submission" date="2022-09" db="EMBL/GenBank/DDBJ databases">
        <authorList>
            <person name="Yuan C."/>
            <person name="Ke Z."/>
        </authorList>
    </citation>
    <scope>NUCLEOTIDE SEQUENCE</scope>
    <source>
        <strain evidence="5">LB-8</strain>
    </source>
</reference>
<gene>
    <name evidence="5" type="ORF">OCK74_01700</name>
</gene>
<dbReference type="InterPro" id="IPR032812">
    <property type="entry name" value="SbsA_Ig"/>
</dbReference>
<feature type="domain" description="Glucose/Sorbosone dehydrogenase" evidence="3">
    <location>
        <begin position="434"/>
        <end position="680"/>
    </location>
</feature>
<dbReference type="RefSeq" id="WP_279295249.1">
    <property type="nucleotide sequence ID" value="NZ_JAOTIF010000001.1"/>
</dbReference>
<feature type="domain" description="SbsA Ig-like" evidence="4">
    <location>
        <begin position="213"/>
        <end position="319"/>
    </location>
</feature>
<keyword evidence="1 2" id="KW-0732">Signal</keyword>
<dbReference type="SUPFAM" id="SSF49785">
    <property type="entry name" value="Galactose-binding domain-like"/>
    <property type="match status" value="1"/>
</dbReference>
<dbReference type="InterPro" id="IPR011041">
    <property type="entry name" value="Quinoprot_gluc/sorb_DH_b-prop"/>
</dbReference>
<dbReference type="NCBIfam" id="TIGR04183">
    <property type="entry name" value="Por_Secre_tail"/>
    <property type="match status" value="1"/>
</dbReference>
<organism evidence="5 6">
    <name type="scientific">Paraflavisolibacter caeni</name>
    <dbReference type="NCBI Taxonomy" id="2982496"/>
    <lineage>
        <taxon>Bacteria</taxon>
        <taxon>Pseudomonadati</taxon>
        <taxon>Bacteroidota</taxon>
        <taxon>Chitinophagia</taxon>
        <taxon>Chitinophagales</taxon>
        <taxon>Chitinophagaceae</taxon>
        <taxon>Paraflavisolibacter</taxon>
    </lineage>
</organism>
<feature type="signal peptide" evidence="2">
    <location>
        <begin position="1"/>
        <end position="27"/>
    </location>
</feature>
<dbReference type="InterPro" id="IPR012938">
    <property type="entry name" value="Glc/Sorbosone_DH"/>
</dbReference>
<dbReference type="EMBL" id="JAOTIF010000001">
    <property type="protein sequence ID" value="MCU7547804.1"/>
    <property type="molecule type" value="Genomic_DNA"/>
</dbReference>
<dbReference type="AlphaFoldDB" id="A0A9X2XRY1"/>
<evidence type="ECO:0000313" key="5">
    <source>
        <dbReference type="EMBL" id="MCU7547804.1"/>
    </source>
</evidence>
<keyword evidence="6" id="KW-1185">Reference proteome</keyword>
<dbReference type="InterPro" id="IPR026444">
    <property type="entry name" value="Secre_tail"/>
</dbReference>